<sequence>MEPQPSSPAAAAVAASSSSTNNNSSVVRFVRQCLQLEPFGDLDFPPGQVLREEAAQETLYSALCDGGRPLPQRYRLRVLKELVKRVEEGVEDWDEHGVSDDLMTALTELMALPLPDEMAAVQQKSYVTYTLTPAQITMLESRNLIAAGGTTGLRTWEAALHLGQWLCRESIRAGSDGRACHVMGKRVLELGAGTGYLSILCAKYLGAAQVIASDGSDDVVAALPDNFYLNGLEGGGHSISDDVDGQQQQHTTIRAMDLKWGHALLGTEEAEWNGGRAIDVVLGADITYDKSVIPALVSTVAELFEKFPAVIVVIAATERNRETYEAFLEVCQRRKFVVDESSPRKKISTTSASDSSTLHAHLPLNPPSDSTPSTNAKMADSDSPVTLRTRKFIRNPLLGRKQMVVDILHPSRPNISKDQLREKLATLYKASKDQVSVFGLRTQFGGGKTTGFALIYDSPEALKKFEPQYRLIRVGFATKPERASRQQRKQRKNRQKTLRGTAKVKGAKAKKEK</sequence>
<dbReference type="InterPro" id="IPR053709">
    <property type="entry name" value="eRP_eS24_sf"/>
</dbReference>
<dbReference type="Gene3D" id="3.30.70.3370">
    <property type="match status" value="1"/>
</dbReference>
<feature type="compositionally biased region" description="Polar residues" evidence="5">
    <location>
        <begin position="348"/>
        <end position="358"/>
    </location>
</feature>
<dbReference type="InterPro" id="IPR012678">
    <property type="entry name" value="Ribosomal_uL23/eL15/eS24_sf"/>
</dbReference>
<dbReference type="HAMAP" id="MF_00545">
    <property type="entry name" value="Ribosomal_eS24"/>
    <property type="match status" value="1"/>
</dbReference>
<dbReference type="AlphaFoldDB" id="A0A136IS35"/>
<evidence type="ECO:0000256" key="5">
    <source>
        <dbReference type="SAM" id="MobiDB-lite"/>
    </source>
</evidence>
<evidence type="ECO:0000256" key="1">
    <source>
        <dbReference type="ARBA" id="ARBA00009680"/>
    </source>
</evidence>
<dbReference type="GO" id="GO:0005840">
    <property type="term" value="C:ribosome"/>
    <property type="evidence" value="ECO:0007669"/>
    <property type="project" value="UniProtKB-KW"/>
</dbReference>
<comment type="similarity">
    <text evidence="1 4">Belongs to the eukaryotic ribosomal protein eS24 family.</text>
</comment>
<dbReference type="FunFam" id="3.30.70.3370:FF:000001">
    <property type="entry name" value="40S ribosomal protein S24"/>
    <property type="match status" value="1"/>
</dbReference>
<keyword evidence="2" id="KW-0689">Ribosomal protein</keyword>
<keyword evidence="7" id="KW-1185">Reference proteome</keyword>
<dbReference type="FunCoup" id="A0A136IS35">
    <property type="interactions" value="494"/>
</dbReference>
<accession>A0A136IS35</accession>
<dbReference type="GO" id="GO:1990904">
    <property type="term" value="C:ribonucleoprotein complex"/>
    <property type="evidence" value="ECO:0007669"/>
    <property type="project" value="UniProtKB-KW"/>
</dbReference>
<feature type="compositionally biased region" description="Basic residues" evidence="5">
    <location>
        <begin position="485"/>
        <end position="497"/>
    </location>
</feature>
<dbReference type="GO" id="GO:0006412">
    <property type="term" value="P:translation"/>
    <property type="evidence" value="ECO:0007669"/>
    <property type="project" value="InterPro"/>
</dbReference>
<dbReference type="PROSITE" id="PS00529">
    <property type="entry name" value="RIBOSOMAL_S24E"/>
    <property type="match status" value="1"/>
</dbReference>
<evidence type="ECO:0000256" key="3">
    <source>
        <dbReference type="ARBA" id="ARBA00023274"/>
    </source>
</evidence>
<evidence type="ECO:0000313" key="6">
    <source>
        <dbReference type="EMBL" id="KXJ87783.1"/>
    </source>
</evidence>
<protein>
    <recommendedName>
        <fullName evidence="4">40S ribosomal protein S24</fullName>
    </recommendedName>
</protein>
<dbReference type="GO" id="GO:0003735">
    <property type="term" value="F:structural constituent of ribosome"/>
    <property type="evidence" value="ECO:0007669"/>
    <property type="project" value="InterPro"/>
</dbReference>
<feature type="compositionally biased region" description="Polar residues" evidence="5">
    <location>
        <begin position="367"/>
        <end position="376"/>
    </location>
</feature>
<feature type="region of interest" description="Disordered" evidence="5">
    <location>
        <begin position="480"/>
        <end position="513"/>
    </location>
</feature>
<dbReference type="InterPro" id="IPR001976">
    <property type="entry name" value="Ribosomal_eS24"/>
</dbReference>
<dbReference type="InterPro" id="IPR029063">
    <property type="entry name" value="SAM-dependent_MTases_sf"/>
</dbReference>
<dbReference type="STRING" id="196109.A0A136IS35"/>
<dbReference type="InterPro" id="IPR019410">
    <property type="entry name" value="Methyltransf_16"/>
</dbReference>
<dbReference type="GO" id="GO:0008757">
    <property type="term" value="F:S-adenosylmethionine-dependent methyltransferase activity"/>
    <property type="evidence" value="ECO:0007669"/>
    <property type="project" value="UniProtKB-ARBA"/>
</dbReference>
<proteinExistence type="inferred from homology"/>
<evidence type="ECO:0000256" key="4">
    <source>
        <dbReference type="RuleBase" id="RU004383"/>
    </source>
</evidence>
<dbReference type="SUPFAM" id="SSF54189">
    <property type="entry name" value="Ribosomal proteins S24e, L23 and L15e"/>
    <property type="match status" value="1"/>
</dbReference>
<dbReference type="EMBL" id="KQ964261">
    <property type="protein sequence ID" value="KXJ87783.1"/>
    <property type="molecule type" value="Genomic_DNA"/>
</dbReference>
<dbReference type="InParanoid" id="A0A136IS35"/>
<dbReference type="Pfam" id="PF01282">
    <property type="entry name" value="Ribosomal_S24e"/>
    <property type="match status" value="1"/>
</dbReference>
<organism evidence="6 7">
    <name type="scientific">Microdochium bolleyi</name>
    <dbReference type="NCBI Taxonomy" id="196109"/>
    <lineage>
        <taxon>Eukaryota</taxon>
        <taxon>Fungi</taxon>
        <taxon>Dikarya</taxon>
        <taxon>Ascomycota</taxon>
        <taxon>Pezizomycotina</taxon>
        <taxon>Sordariomycetes</taxon>
        <taxon>Xylariomycetidae</taxon>
        <taxon>Xylariales</taxon>
        <taxon>Microdochiaceae</taxon>
        <taxon>Microdochium</taxon>
    </lineage>
</organism>
<dbReference type="PANTHER" id="PTHR10496">
    <property type="entry name" value="40S RIBOSOMAL PROTEIN S24"/>
    <property type="match status" value="1"/>
</dbReference>
<name>A0A136IS35_9PEZI</name>
<feature type="region of interest" description="Disordered" evidence="5">
    <location>
        <begin position="342"/>
        <end position="385"/>
    </location>
</feature>
<keyword evidence="3" id="KW-0687">Ribonucleoprotein</keyword>
<evidence type="ECO:0000256" key="2">
    <source>
        <dbReference type="ARBA" id="ARBA00022980"/>
    </source>
</evidence>
<dbReference type="Gene3D" id="3.40.50.150">
    <property type="entry name" value="Vaccinia Virus protein VP39"/>
    <property type="match status" value="1"/>
</dbReference>
<gene>
    <name evidence="6" type="ORF">Micbo1qcDRAFT_190208</name>
</gene>
<dbReference type="InterPro" id="IPR018098">
    <property type="entry name" value="Ribosomal_eS24_CS"/>
</dbReference>
<dbReference type="Pfam" id="PF10294">
    <property type="entry name" value="Methyltransf_16"/>
    <property type="match status" value="1"/>
</dbReference>
<dbReference type="Proteomes" id="UP000070501">
    <property type="component" value="Unassembled WGS sequence"/>
</dbReference>
<dbReference type="SUPFAM" id="SSF53335">
    <property type="entry name" value="S-adenosyl-L-methionine-dependent methyltransferases"/>
    <property type="match status" value="1"/>
</dbReference>
<evidence type="ECO:0000313" key="7">
    <source>
        <dbReference type="Proteomes" id="UP000070501"/>
    </source>
</evidence>
<dbReference type="OrthoDB" id="194386at2759"/>
<reference evidence="7" key="1">
    <citation type="submission" date="2016-02" db="EMBL/GenBank/DDBJ databases">
        <title>Draft genome sequence of Microdochium bolleyi, a fungal endophyte of beachgrass.</title>
        <authorList>
            <consortium name="DOE Joint Genome Institute"/>
            <person name="David A.S."/>
            <person name="May G."/>
            <person name="Haridas S."/>
            <person name="Lim J."/>
            <person name="Wang M."/>
            <person name="Labutti K."/>
            <person name="Lipzen A."/>
            <person name="Barry K."/>
            <person name="Grigoriev I.V."/>
        </authorList>
    </citation>
    <scope>NUCLEOTIDE SEQUENCE [LARGE SCALE GENOMIC DNA]</scope>
    <source>
        <strain evidence="7">J235TASD1</strain>
    </source>
</reference>